<gene>
    <name evidence="1" type="ORF">NP533_24235</name>
</gene>
<name>A0A9X4HU83_9PSED</name>
<dbReference type="InterPro" id="IPR019596">
    <property type="entry name" value="Phage_Mu_GpM_tail_tub"/>
</dbReference>
<evidence type="ECO:0000313" key="1">
    <source>
        <dbReference type="EMBL" id="MDD2109296.1"/>
    </source>
</evidence>
<protein>
    <submittedName>
        <fullName evidence="1">Phage tail tube protein</fullName>
    </submittedName>
</protein>
<dbReference type="RefSeq" id="WP_274079714.1">
    <property type="nucleotide sequence ID" value="NZ_JANIAN010000043.1"/>
</dbReference>
<accession>A0A9X4HU83</accession>
<dbReference type="Pfam" id="PF10618">
    <property type="entry name" value="Tail_tube"/>
    <property type="match status" value="1"/>
</dbReference>
<evidence type="ECO:0000313" key="2">
    <source>
        <dbReference type="Proteomes" id="UP001150678"/>
    </source>
</evidence>
<dbReference type="EMBL" id="JANIAN010000043">
    <property type="protein sequence ID" value="MDD2109296.1"/>
    <property type="molecule type" value="Genomic_DNA"/>
</dbReference>
<organism evidence="1 2">
    <name type="scientific">Pseudomonas asiatica</name>
    <dbReference type="NCBI Taxonomy" id="2219225"/>
    <lineage>
        <taxon>Bacteria</taxon>
        <taxon>Pseudomonadati</taxon>
        <taxon>Pseudomonadota</taxon>
        <taxon>Gammaproteobacteria</taxon>
        <taxon>Pseudomonadales</taxon>
        <taxon>Pseudomonadaceae</taxon>
        <taxon>Pseudomonas</taxon>
    </lineage>
</organism>
<proteinExistence type="predicted"/>
<sequence>MAGNKRVGGIISLKIDGDMYFAKGDFTYNLGKPKKEGVVGSDRVHGYKEVPQIPFIEGEITDRQEMSLEALMDIKDSTITLELANGKVIVLREAWNAAEGTGNTGEGNIGVRFEGMSAEEVK</sequence>
<dbReference type="Proteomes" id="UP001150678">
    <property type="component" value="Unassembled WGS sequence"/>
</dbReference>
<dbReference type="AlphaFoldDB" id="A0A9X4HU83"/>
<reference evidence="1" key="1">
    <citation type="submission" date="2022-07" db="EMBL/GenBank/DDBJ databases">
        <title>Multi-strain Analysis of Pseudomonas putida Reveals Metabolic and Genetic Diversity.</title>
        <authorList>
            <person name="Monk J.M."/>
        </authorList>
    </citation>
    <scope>NUCLEOTIDE SEQUENCE</scope>
    <source>
        <strain evidence="1">17514</strain>
    </source>
</reference>
<comment type="caution">
    <text evidence="1">The sequence shown here is derived from an EMBL/GenBank/DDBJ whole genome shotgun (WGS) entry which is preliminary data.</text>
</comment>